<gene>
    <name evidence="2" type="ORF">MBM_01513</name>
</gene>
<dbReference type="KEGG" id="mbe:MBM_01513"/>
<keyword evidence="1" id="KW-1133">Transmembrane helix</keyword>
<dbReference type="PANTHER" id="PTHR37490">
    <property type="entry name" value="EXPRESSED PROTEIN"/>
    <property type="match status" value="1"/>
</dbReference>
<dbReference type="OMA" id="ERPEPRM"/>
<dbReference type="AlphaFoldDB" id="K1X6W9"/>
<feature type="transmembrane region" description="Helical" evidence="1">
    <location>
        <begin position="348"/>
        <end position="375"/>
    </location>
</feature>
<feature type="transmembrane region" description="Helical" evidence="1">
    <location>
        <begin position="242"/>
        <end position="261"/>
    </location>
</feature>
<feature type="transmembrane region" description="Helical" evidence="1">
    <location>
        <begin position="69"/>
        <end position="89"/>
    </location>
</feature>
<accession>K1X6W9</accession>
<evidence type="ECO:0000313" key="3">
    <source>
        <dbReference type="Proteomes" id="UP000006753"/>
    </source>
</evidence>
<dbReference type="OrthoDB" id="28755at2759"/>
<keyword evidence="3" id="KW-1185">Reference proteome</keyword>
<dbReference type="eggNOG" id="ENOG502S1MF">
    <property type="taxonomic scope" value="Eukaryota"/>
</dbReference>
<dbReference type="GeneID" id="18757448"/>
<keyword evidence="1" id="KW-0472">Membrane</keyword>
<feature type="transmembrane region" description="Helical" evidence="1">
    <location>
        <begin position="396"/>
        <end position="417"/>
    </location>
</feature>
<dbReference type="STRING" id="1072389.K1X6W9"/>
<dbReference type="RefSeq" id="XP_007289402.1">
    <property type="nucleotide sequence ID" value="XM_007289340.1"/>
</dbReference>
<dbReference type="InParanoid" id="K1X6W9"/>
<reference evidence="2 3" key="1">
    <citation type="journal article" date="2012" name="BMC Genomics">
        <title>Sequencing the genome of Marssonina brunnea reveals fungus-poplar co-evolution.</title>
        <authorList>
            <person name="Zhu S."/>
            <person name="Cao Y.-Z."/>
            <person name="Jiang C."/>
            <person name="Tan B.-Y."/>
            <person name="Wang Z."/>
            <person name="Feng S."/>
            <person name="Zhang L."/>
            <person name="Su X.-H."/>
            <person name="Brejova B."/>
            <person name="Vinar T."/>
            <person name="Xu M."/>
            <person name="Wang M.-X."/>
            <person name="Zhang S.-G."/>
            <person name="Huang M.-R."/>
            <person name="Wu R."/>
            <person name="Zhou Y."/>
        </authorList>
    </citation>
    <scope>NUCLEOTIDE SEQUENCE [LARGE SCALE GENOMIC DNA]</scope>
    <source>
        <strain evidence="2 3">MB_m1</strain>
    </source>
</reference>
<protein>
    <submittedName>
        <fullName evidence="2">Uncharacterized protein</fullName>
    </submittedName>
</protein>
<dbReference type="HOGENOM" id="CLU_033247_0_0_1"/>
<dbReference type="EMBL" id="JH921429">
    <property type="protein sequence ID" value="EKD20831.1"/>
    <property type="molecule type" value="Genomic_DNA"/>
</dbReference>
<feature type="transmembrane region" description="Helical" evidence="1">
    <location>
        <begin position="201"/>
        <end position="221"/>
    </location>
</feature>
<feature type="transmembrane region" description="Helical" evidence="1">
    <location>
        <begin position="118"/>
        <end position="136"/>
    </location>
</feature>
<organism evidence="2 3">
    <name type="scientific">Marssonina brunnea f. sp. multigermtubi (strain MB_m1)</name>
    <name type="common">Marssonina leaf spot fungus</name>
    <dbReference type="NCBI Taxonomy" id="1072389"/>
    <lineage>
        <taxon>Eukaryota</taxon>
        <taxon>Fungi</taxon>
        <taxon>Dikarya</taxon>
        <taxon>Ascomycota</taxon>
        <taxon>Pezizomycotina</taxon>
        <taxon>Leotiomycetes</taxon>
        <taxon>Helotiales</taxon>
        <taxon>Drepanopezizaceae</taxon>
        <taxon>Drepanopeziza</taxon>
    </lineage>
</organism>
<name>K1X6W9_MARBU</name>
<keyword evidence="1" id="KW-0812">Transmembrane</keyword>
<evidence type="ECO:0000256" key="1">
    <source>
        <dbReference type="SAM" id="Phobius"/>
    </source>
</evidence>
<feature type="transmembrane region" description="Helical" evidence="1">
    <location>
        <begin position="142"/>
        <end position="166"/>
    </location>
</feature>
<dbReference type="Proteomes" id="UP000006753">
    <property type="component" value="Unassembled WGS sequence"/>
</dbReference>
<proteinExistence type="predicted"/>
<evidence type="ECO:0000313" key="2">
    <source>
        <dbReference type="EMBL" id="EKD20831.1"/>
    </source>
</evidence>
<feature type="transmembrane region" description="Helical" evidence="1">
    <location>
        <begin position="273"/>
        <end position="298"/>
    </location>
</feature>
<dbReference type="PANTHER" id="PTHR37490:SF1">
    <property type="entry name" value="GLYCOSYLTRANSFERASE 2-LIKE DOMAIN-CONTAINING PROTEIN"/>
    <property type="match status" value="1"/>
</dbReference>
<sequence>MSGSDTAGSAALFLGARNMDDEEAMASGPAAERKQGFWRAACWTVCSAAATYTTKQLMVTHNYHYPLTIALRSVVSMALVYVALLRIYTEPNVISGVKRRQWGLRQSEGNDFLLNRHWIPMIPASLAAAASFPMLMEGILHMPSLSVLVMLFPVIYIAESVVLFICCAKSRSQKSLPWEAVVSTAASSTVLFNEYRLMVPGLIWGVSGILLMGFSRACFVLGSERAGSSIAVQARLKTYHGFVCMTLLFGLLFCGVPAYYMEHFEPTVPLTRATWALILVNLLAITGTAFSGTSLLAYTPISFEDPTPEFSNIPVRGVDFLASSSSSLWTLLVTIHSSPISNVSWVQIAAYLIASACLVGIGQMHGYILACVEITQQQMNKSRGNERQENRRASRVLTLAALFILLLVSGWTVSSFASASINSLPQSFPMSTFDTAYIPTERFEIVVSMYKEDTASVKTMLTSLKHTTLLSTLKPRVIVYTKDPDQDLYALKKATGADIVERLDNTGREGGTYLWHIVNKWDELAEQTMFIQAHAHNMRELIPRINSYLVPATGMLSLGFTGVTCACGSCSDRWGWEDKWGVIPALYEKIYSQPCRRDEPILLSYKGQFVVSARRIRGVGIKTFAGLLTTITSPRAAEGGIHPGSDEMKGVGTEADSSSNPFFGFTVERLWGLVMQCATDAGVAARCPSLLSGMGYAGKVEDCQCLDAPASYP</sequence>